<sequence>MPGRSSSTRPSSAASTRKSSVPPTSAPTVYIPEEPALPTTSASLRSNVVEIFADAQRAITGHRKLAIKLRKIQEVCCGLRVAKVDGKKGSRLSEIPDLAGGGLPEKELNIEICRCLIRVVPVKKAEGAADRVIKFLGTFLKAATDKDLEIYSDDDPDETRGLPETPSSRLTFTIVSTLIPLLAAKDKTVRYRTTQIISHIVNSLDSIDDELYNLIRQGLVKRIRDKEPTVRVQAVMGLGRLAGNDEEDEEGNNGDSPSALLEKLLDVLQNDTSAEVRRTLLLNLPLTPSTLPFLLERARDVDGPTRRALYTRLLPTLGDFRHLSLSMREKLLRWGMRDRDDSVRKAAGRLFYDRWIEDCASSYRTEEEEEDGEKSSSPTIAALTELLERIDVVNSGVDNGIAHEAMKNFWEGRPDYRDSVTFDQQFWETLTAESAFMARSFNSFCRQEGNGKLEDLADEKIPEVTAMAFYLHKYTNVLLTRLNNPEEAEGGEEQTMEYEFIVEQLLYICLTLDYSDEVGRRKMFSLLRETLAVPNLPEEITKLTVEVLRCVCSPNAAGEGEFCSVVLEAVAEVHDTIVSEDSFVSAKSEISEDSNQPAQKDKRKSGAGRGDDEDEDSEVPFNKEEAKAKVLKEIVVNMKCLYIAQCMLQNVEGNLQDNVHLVTMLNNLVVPAVRSHEAPIRERGLECLGLCCLLDKSLAEENLGLFIHCYTKGHESLQEMALRILSDIVTTHNSLLAPVASANDPNTVTPPPFQKPLLKAFAKALKTSNLPHAQSAAVIALSKMLLTNALSPSSPSIPPSIKEFNDNSVATLLQALVLAFFNPRTRDNLTLRQALTYFFPVYCHSHIANAQHMRKIAVPAIRTVLAAVDDFYALEAEEDSDGEIDGSVGEKETKVLMSGVVGMLTEWTDDRRIIGLGGGGDPLAPASLSNNSTLRPSESLHLALAKDILQRVLGVGGFATAPREERKYLLSMLSKLHLPTPAPMPSSRASSRVPEGAPDERESLRSSIRTDNMTSQLQEDDDELPLQVKDLLDQAISAGVASDASSRNALVKAKNSILKLLAGIIKPSDMDSSTMSARPGRRERVRVKDEPIEEEDENEVTVMSQASRASSVATSNISRIEEEDEGEETETEKRRSSARRSERSESVASTAPGDDTE</sequence>
<feature type="compositionally biased region" description="Low complexity" evidence="8">
    <location>
        <begin position="1"/>
        <end position="20"/>
    </location>
</feature>
<evidence type="ECO:0000256" key="2">
    <source>
        <dbReference type="ARBA" id="ARBA00006533"/>
    </source>
</evidence>
<feature type="region of interest" description="Disordered" evidence="8">
    <location>
        <begin position="588"/>
        <end position="621"/>
    </location>
</feature>
<evidence type="ECO:0000313" key="11">
    <source>
        <dbReference type="Proteomes" id="UP000008866"/>
    </source>
</evidence>
<evidence type="ECO:0000256" key="5">
    <source>
        <dbReference type="ARBA" id="ARBA00022776"/>
    </source>
</evidence>
<keyword evidence="5" id="KW-0498">Mitosis</keyword>
<dbReference type="InterPro" id="IPR016024">
    <property type="entry name" value="ARM-type_fold"/>
</dbReference>
<protein>
    <recommendedName>
        <fullName evidence="9">Nuclear condensin complex subunit 3 C-terminal domain-containing protein</fullName>
    </recommendedName>
</protein>
<evidence type="ECO:0000256" key="8">
    <source>
        <dbReference type="SAM" id="MobiDB-lite"/>
    </source>
</evidence>
<keyword evidence="6" id="KW-0226">DNA condensation</keyword>
<keyword evidence="11" id="KW-1185">Reference proteome</keyword>
<comment type="caution">
    <text evidence="10">The sequence shown here is derived from an EMBL/GenBank/DDBJ whole genome shotgun (WGS) entry which is preliminary data.</text>
</comment>
<feature type="domain" description="Nuclear condensin complex subunit 3 C-terminal" evidence="9">
    <location>
        <begin position="639"/>
        <end position="978"/>
    </location>
</feature>
<dbReference type="STRING" id="663331.D4AX73"/>
<evidence type="ECO:0000256" key="3">
    <source>
        <dbReference type="ARBA" id="ARBA00022454"/>
    </source>
</evidence>
<keyword evidence="7" id="KW-0131">Cell cycle</keyword>
<reference evidence="11" key="1">
    <citation type="journal article" date="2011" name="Genome Biol.">
        <title>Comparative and functional genomics provide insights into the pathogenicity of dermatophytic fungi.</title>
        <authorList>
            <person name="Burmester A."/>
            <person name="Shelest E."/>
            <person name="Gloeckner G."/>
            <person name="Heddergott C."/>
            <person name="Schindler S."/>
            <person name="Staib P."/>
            <person name="Heidel A."/>
            <person name="Felder M."/>
            <person name="Petzold A."/>
            <person name="Szafranski K."/>
            <person name="Feuermann M."/>
            <person name="Pedruzzi I."/>
            <person name="Priebe S."/>
            <person name="Groth M."/>
            <person name="Winkler R."/>
            <person name="Li W."/>
            <person name="Kniemeyer O."/>
            <person name="Schroeckh V."/>
            <person name="Hertweck C."/>
            <person name="Hube B."/>
            <person name="White T.C."/>
            <person name="Platzer M."/>
            <person name="Guthke R."/>
            <person name="Heitman J."/>
            <person name="Woestemeyer J."/>
            <person name="Zipfel P.F."/>
            <person name="Monod M."/>
            <person name="Brakhage A.A."/>
        </authorList>
    </citation>
    <scope>NUCLEOTIDE SEQUENCE [LARGE SCALE GENOMIC DNA]</scope>
    <source>
        <strain evidence="11">ATCC MYA-4681 / CBS 112371</strain>
    </source>
</reference>
<dbReference type="EMBL" id="ABSU01000016">
    <property type="protein sequence ID" value="EFE32278.1"/>
    <property type="molecule type" value="Genomic_DNA"/>
</dbReference>
<dbReference type="HOGENOM" id="CLU_004446_0_1_1"/>
<feature type="region of interest" description="Disordered" evidence="8">
    <location>
        <begin position="1"/>
        <end position="34"/>
    </location>
</feature>
<dbReference type="InterPro" id="IPR011989">
    <property type="entry name" value="ARM-like"/>
</dbReference>
<dbReference type="GO" id="GO:0007076">
    <property type="term" value="P:mitotic chromosome condensation"/>
    <property type="evidence" value="ECO:0007669"/>
    <property type="project" value="InterPro"/>
</dbReference>
<dbReference type="GO" id="GO:0051301">
    <property type="term" value="P:cell division"/>
    <property type="evidence" value="ECO:0007669"/>
    <property type="project" value="UniProtKB-KW"/>
</dbReference>
<feature type="compositionally biased region" description="Polar residues" evidence="8">
    <location>
        <begin position="1005"/>
        <end position="1017"/>
    </location>
</feature>
<dbReference type="PANTHER" id="PTHR14418:SF5">
    <property type="entry name" value="CONDENSIN COMPLEX SUBUNIT 3"/>
    <property type="match status" value="1"/>
</dbReference>
<dbReference type="Pfam" id="PF12719">
    <property type="entry name" value="Cnd3"/>
    <property type="match status" value="1"/>
</dbReference>
<evidence type="ECO:0000256" key="4">
    <source>
        <dbReference type="ARBA" id="ARBA00022618"/>
    </source>
</evidence>
<feature type="region of interest" description="Disordered" evidence="8">
    <location>
        <begin position="1068"/>
        <end position="1157"/>
    </location>
</feature>
<dbReference type="SUPFAM" id="SSF48371">
    <property type="entry name" value="ARM repeat"/>
    <property type="match status" value="1"/>
</dbReference>
<evidence type="ECO:0000313" key="10">
    <source>
        <dbReference type="EMBL" id="EFE32278.1"/>
    </source>
</evidence>
<feature type="compositionally biased region" description="Polar residues" evidence="8">
    <location>
        <begin position="1101"/>
        <end position="1117"/>
    </location>
</feature>
<accession>D4AX73</accession>
<feature type="compositionally biased region" description="Basic and acidic residues" evidence="8">
    <location>
        <begin position="1080"/>
        <end position="1090"/>
    </location>
</feature>
<dbReference type="InterPro" id="IPR025977">
    <property type="entry name" value="Cnd3_C"/>
</dbReference>
<keyword evidence="3" id="KW-0158">Chromosome</keyword>
<organism evidence="10 11">
    <name type="scientific">Arthroderma benhamiae (strain ATCC MYA-4681 / CBS 112371)</name>
    <name type="common">Trichophyton mentagrophytes</name>
    <dbReference type="NCBI Taxonomy" id="663331"/>
    <lineage>
        <taxon>Eukaryota</taxon>
        <taxon>Fungi</taxon>
        <taxon>Dikarya</taxon>
        <taxon>Ascomycota</taxon>
        <taxon>Pezizomycotina</taxon>
        <taxon>Eurotiomycetes</taxon>
        <taxon>Eurotiomycetidae</taxon>
        <taxon>Onygenales</taxon>
        <taxon>Arthrodermataceae</taxon>
        <taxon>Trichophyton</taxon>
    </lineage>
</organism>
<dbReference type="GO" id="GO:0000796">
    <property type="term" value="C:condensin complex"/>
    <property type="evidence" value="ECO:0007669"/>
    <property type="project" value="InterPro"/>
</dbReference>
<feature type="compositionally biased region" description="Basic and acidic residues" evidence="8">
    <location>
        <begin position="1131"/>
        <end position="1145"/>
    </location>
</feature>
<evidence type="ECO:0000256" key="7">
    <source>
        <dbReference type="ARBA" id="ARBA00023306"/>
    </source>
</evidence>
<dbReference type="KEGG" id="abe:ARB_00800"/>
<dbReference type="Gene3D" id="1.25.10.10">
    <property type="entry name" value="Leucine-rich Repeat Variant"/>
    <property type="match status" value="1"/>
</dbReference>
<dbReference type="eggNOG" id="KOG2025">
    <property type="taxonomic scope" value="Eukaryota"/>
</dbReference>
<proteinExistence type="inferred from homology"/>
<dbReference type="RefSeq" id="XP_003012918.1">
    <property type="nucleotide sequence ID" value="XM_003012872.1"/>
</dbReference>
<feature type="compositionally biased region" description="Acidic residues" evidence="8">
    <location>
        <begin position="1121"/>
        <end position="1130"/>
    </location>
</feature>
<dbReference type="GO" id="GO:0000793">
    <property type="term" value="C:condensed chromosome"/>
    <property type="evidence" value="ECO:0007669"/>
    <property type="project" value="TreeGrafter"/>
</dbReference>
<keyword evidence="4" id="KW-0132">Cell division</keyword>
<dbReference type="GeneID" id="9522996"/>
<evidence type="ECO:0000256" key="6">
    <source>
        <dbReference type="ARBA" id="ARBA00023067"/>
    </source>
</evidence>
<evidence type="ECO:0000259" key="9">
    <source>
        <dbReference type="Pfam" id="PF12719"/>
    </source>
</evidence>
<comment type="subcellular location">
    <subcellularLocation>
        <location evidence="1">Chromosome</location>
    </subcellularLocation>
</comment>
<dbReference type="OrthoDB" id="27187at2759"/>
<evidence type="ECO:0000256" key="1">
    <source>
        <dbReference type="ARBA" id="ARBA00004286"/>
    </source>
</evidence>
<dbReference type="InterPro" id="IPR027165">
    <property type="entry name" value="CND3"/>
</dbReference>
<dbReference type="PANTHER" id="PTHR14418">
    <property type="entry name" value="CONDENSIN COMPLEX SUBUNIT 3-RELATED"/>
    <property type="match status" value="1"/>
</dbReference>
<dbReference type="Proteomes" id="UP000008866">
    <property type="component" value="Unassembled WGS sequence"/>
</dbReference>
<dbReference type="AlphaFoldDB" id="D4AX73"/>
<feature type="region of interest" description="Disordered" evidence="8">
    <location>
        <begin position="979"/>
        <end position="1022"/>
    </location>
</feature>
<name>D4AX73_ARTBC</name>
<comment type="similarity">
    <text evidence="2">Belongs to the CND3 (condensin subunit 3) family.</text>
</comment>
<dbReference type="OMA" id="NHQKNFV"/>
<gene>
    <name evidence="10" type="ORF">ARB_00800</name>
</gene>